<reference evidence="8" key="2">
    <citation type="submission" date="2021-09" db="EMBL/GenBank/DDBJ databases">
        <authorList>
            <person name="Gilroy R."/>
        </authorList>
    </citation>
    <scope>NUCLEOTIDE SEQUENCE</scope>
    <source>
        <strain evidence="8">ChiGjej1B1-18357</strain>
    </source>
</reference>
<keyword evidence="4 6" id="KW-0472">Membrane</keyword>
<sequence>SIGWLIAARFAQGISAGLLVPQNSGIIQNVFSGPERGRAFGYMGMAVGISGSIGPVLGGLIIGLAGGDGGWRWIFLVNVPIGLALIGAVWRIIPGREPGSGKPDLDIIGAALLGLTVLALLFPISSVEQGFGPEFAIITLAPILGALTVWWERRIIRRGRAPLLNIPLLRATKGYATGMAVGLLYFCGFTGVLLIYSIYLQSGLGFTPLHAGLLITPFAISSAIAAPIAGRLVARGGRMTTVGALVILIVGLALAATLIPLTEDTALAIPTQIATMTLAGFGAGGVVGPNMTMTLANVPPRMGGAAGAAVQTAQRIGNAIGAAVLLLVYSQALALTHDAGAGLRAVWATAIVFFLAAIAVALTDSRSPTRSKRANAPSEEERRVRRHT</sequence>
<dbReference type="Pfam" id="PF07690">
    <property type="entry name" value="MFS_1"/>
    <property type="match status" value="1"/>
</dbReference>
<feature type="transmembrane region" description="Helical" evidence="6">
    <location>
        <begin position="71"/>
        <end position="93"/>
    </location>
</feature>
<reference evidence="8" key="1">
    <citation type="journal article" date="2021" name="PeerJ">
        <title>Extensive microbial diversity within the chicken gut microbiome revealed by metagenomics and culture.</title>
        <authorList>
            <person name="Gilroy R."/>
            <person name="Ravi A."/>
            <person name="Getino M."/>
            <person name="Pursley I."/>
            <person name="Horton D.L."/>
            <person name="Alikhan N.F."/>
            <person name="Baker D."/>
            <person name="Gharbi K."/>
            <person name="Hall N."/>
            <person name="Watson M."/>
            <person name="Adriaenssens E.M."/>
            <person name="Foster-Nyarko E."/>
            <person name="Jarju S."/>
            <person name="Secka A."/>
            <person name="Antonio M."/>
            <person name="Oren A."/>
            <person name="Chaudhuri R.R."/>
            <person name="La Ragione R."/>
            <person name="Hildebrand F."/>
            <person name="Pallen M.J."/>
        </authorList>
    </citation>
    <scope>NUCLEOTIDE SEQUENCE</scope>
    <source>
        <strain evidence="8">ChiGjej1B1-18357</strain>
    </source>
</reference>
<dbReference type="Proteomes" id="UP000776650">
    <property type="component" value="Unassembled WGS sequence"/>
</dbReference>
<evidence type="ECO:0000256" key="6">
    <source>
        <dbReference type="SAM" id="Phobius"/>
    </source>
</evidence>
<feature type="non-terminal residue" evidence="8">
    <location>
        <position position="1"/>
    </location>
</feature>
<dbReference type="InterPro" id="IPR020846">
    <property type="entry name" value="MFS_dom"/>
</dbReference>
<feature type="transmembrane region" description="Helical" evidence="6">
    <location>
        <begin position="341"/>
        <end position="363"/>
    </location>
</feature>
<dbReference type="PROSITE" id="PS50850">
    <property type="entry name" value="MFS"/>
    <property type="match status" value="1"/>
</dbReference>
<evidence type="ECO:0000259" key="7">
    <source>
        <dbReference type="PROSITE" id="PS50850"/>
    </source>
</evidence>
<dbReference type="RefSeq" id="WP_303910688.1">
    <property type="nucleotide sequence ID" value="NZ_DYXM01000056.1"/>
</dbReference>
<feature type="transmembrane region" description="Helical" evidence="6">
    <location>
        <begin position="273"/>
        <end position="296"/>
    </location>
</feature>
<accession>A0A921F1Z3</accession>
<dbReference type="EMBL" id="DYXM01000056">
    <property type="protein sequence ID" value="HJE89920.1"/>
    <property type="molecule type" value="Genomic_DNA"/>
</dbReference>
<evidence type="ECO:0000256" key="3">
    <source>
        <dbReference type="ARBA" id="ARBA00022989"/>
    </source>
</evidence>
<feature type="transmembrane region" description="Helical" evidence="6">
    <location>
        <begin position="105"/>
        <end position="123"/>
    </location>
</feature>
<evidence type="ECO:0000313" key="8">
    <source>
        <dbReference type="EMBL" id="HJE89920.1"/>
    </source>
</evidence>
<feature type="compositionally biased region" description="Basic and acidic residues" evidence="5">
    <location>
        <begin position="379"/>
        <end position="388"/>
    </location>
</feature>
<comment type="subcellular location">
    <subcellularLocation>
        <location evidence="1">Cell membrane</location>
        <topology evidence="1">Multi-pass membrane protein</topology>
    </subcellularLocation>
</comment>
<comment type="caution">
    <text evidence="8">The sequence shown here is derived from an EMBL/GenBank/DDBJ whole genome shotgun (WGS) entry which is preliminary data.</text>
</comment>
<name>A0A921F1Z3_9ACTN</name>
<evidence type="ECO:0000313" key="9">
    <source>
        <dbReference type="Proteomes" id="UP000776650"/>
    </source>
</evidence>
<protein>
    <submittedName>
        <fullName evidence="8">MFS transporter</fullName>
    </submittedName>
</protein>
<dbReference type="PANTHER" id="PTHR42718:SF39">
    <property type="entry name" value="ACTINORHODIN TRANSPORTER-RELATED"/>
    <property type="match status" value="1"/>
</dbReference>
<dbReference type="Gene3D" id="1.20.1250.20">
    <property type="entry name" value="MFS general substrate transporter like domains"/>
    <property type="match status" value="1"/>
</dbReference>
<feature type="transmembrane region" description="Helical" evidence="6">
    <location>
        <begin position="242"/>
        <end position="261"/>
    </location>
</feature>
<feature type="transmembrane region" description="Helical" evidence="6">
    <location>
        <begin position="39"/>
        <end position="65"/>
    </location>
</feature>
<evidence type="ECO:0000256" key="4">
    <source>
        <dbReference type="ARBA" id="ARBA00023136"/>
    </source>
</evidence>
<evidence type="ECO:0000256" key="1">
    <source>
        <dbReference type="ARBA" id="ARBA00004651"/>
    </source>
</evidence>
<dbReference type="AlphaFoldDB" id="A0A921F1Z3"/>
<feature type="region of interest" description="Disordered" evidence="5">
    <location>
        <begin position="367"/>
        <end position="388"/>
    </location>
</feature>
<evidence type="ECO:0000256" key="5">
    <source>
        <dbReference type="SAM" id="MobiDB-lite"/>
    </source>
</evidence>
<keyword evidence="2 6" id="KW-0812">Transmembrane</keyword>
<organism evidence="8 9">
    <name type="scientific">Dietzia timorensis</name>
    <dbReference type="NCBI Taxonomy" id="499555"/>
    <lineage>
        <taxon>Bacteria</taxon>
        <taxon>Bacillati</taxon>
        <taxon>Actinomycetota</taxon>
        <taxon>Actinomycetes</taxon>
        <taxon>Mycobacteriales</taxon>
        <taxon>Dietziaceae</taxon>
        <taxon>Dietzia</taxon>
    </lineage>
</organism>
<feature type="domain" description="Major facilitator superfamily (MFS) profile" evidence="7">
    <location>
        <begin position="1"/>
        <end position="368"/>
    </location>
</feature>
<gene>
    <name evidence="8" type="ORF">K8V11_02770</name>
</gene>
<dbReference type="InterPro" id="IPR011701">
    <property type="entry name" value="MFS"/>
</dbReference>
<feature type="transmembrane region" description="Helical" evidence="6">
    <location>
        <begin position="211"/>
        <end position="230"/>
    </location>
</feature>
<keyword evidence="3 6" id="KW-1133">Transmembrane helix</keyword>
<dbReference type="SUPFAM" id="SSF103473">
    <property type="entry name" value="MFS general substrate transporter"/>
    <property type="match status" value="1"/>
</dbReference>
<evidence type="ECO:0000256" key="2">
    <source>
        <dbReference type="ARBA" id="ARBA00022692"/>
    </source>
</evidence>
<dbReference type="Gene3D" id="1.20.1720.10">
    <property type="entry name" value="Multidrug resistance protein D"/>
    <property type="match status" value="1"/>
</dbReference>
<dbReference type="GO" id="GO:0005886">
    <property type="term" value="C:plasma membrane"/>
    <property type="evidence" value="ECO:0007669"/>
    <property type="project" value="UniProtKB-SubCell"/>
</dbReference>
<proteinExistence type="predicted"/>
<dbReference type="GO" id="GO:0022857">
    <property type="term" value="F:transmembrane transporter activity"/>
    <property type="evidence" value="ECO:0007669"/>
    <property type="project" value="InterPro"/>
</dbReference>
<feature type="transmembrane region" description="Helical" evidence="6">
    <location>
        <begin position="135"/>
        <end position="153"/>
    </location>
</feature>
<feature type="transmembrane region" description="Helical" evidence="6">
    <location>
        <begin position="316"/>
        <end position="335"/>
    </location>
</feature>
<dbReference type="InterPro" id="IPR036259">
    <property type="entry name" value="MFS_trans_sf"/>
</dbReference>
<feature type="transmembrane region" description="Helical" evidence="6">
    <location>
        <begin position="174"/>
        <end position="199"/>
    </location>
</feature>
<dbReference type="PANTHER" id="PTHR42718">
    <property type="entry name" value="MAJOR FACILITATOR SUPERFAMILY MULTIDRUG TRANSPORTER MFSC"/>
    <property type="match status" value="1"/>
</dbReference>